<accession>A0A074RPL0</accession>
<feature type="compositionally biased region" description="Low complexity" evidence="4">
    <location>
        <begin position="1596"/>
        <end position="1606"/>
    </location>
</feature>
<proteinExistence type="predicted"/>
<dbReference type="HOGENOM" id="CLU_236459_0_0_1"/>
<keyword evidence="2" id="KW-0378">Hydrolase</keyword>
<dbReference type="Proteomes" id="UP000027456">
    <property type="component" value="Unassembled WGS sequence"/>
</dbReference>
<gene>
    <name evidence="6" type="ORF">V565_162860</name>
</gene>
<feature type="compositionally biased region" description="Acidic residues" evidence="4">
    <location>
        <begin position="1375"/>
        <end position="1404"/>
    </location>
</feature>
<dbReference type="GO" id="GO:0016787">
    <property type="term" value="F:hydrolase activity"/>
    <property type="evidence" value="ECO:0007669"/>
    <property type="project" value="UniProtKB-KW"/>
</dbReference>
<evidence type="ECO:0000313" key="6">
    <source>
        <dbReference type="EMBL" id="KEP47245.1"/>
    </source>
</evidence>
<comment type="caution">
    <text evidence="6">The sequence shown here is derived from an EMBL/GenBank/DDBJ whole genome shotgun (WGS) entry which is preliminary data.</text>
</comment>
<dbReference type="Gene3D" id="3.40.50.10810">
    <property type="entry name" value="Tandem AAA-ATPase domain"/>
    <property type="match status" value="1"/>
</dbReference>
<feature type="compositionally biased region" description="Low complexity" evidence="4">
    <location>
        <begin position="1296"/>
        <end position="1321"/>
    </location>
</feature>
<dbReference type="STRING" id="1423351.A0A074RPL0"/>
<feature type="non-terminal residue" evidence="6">
    <location>
        <position position="1631"/>
    </location>
</feature>
<feature type="compositionally biased region" description="Low complexity" evidence="4">
    <location>
        <begin position="1456"/>
        <end position="1465"/>
    </location>
</feature>
<evidence type="ECO:0000256" key="3">
    <source>
        <dbReference type="ARBA" id="ARBA00022840"/>
    </source>
</evidence>
<organism evidence="6 7">
    <name type="scientific">Rhizoctonia solani 123E</name>
    <dbReference type="NCBI Taxonomy" id="1423351"/>
    <lineage>
        <taxon>Eukaryota</taxon>
        <taxon>Fungi</taxon>
        <taxon>Dikarya</taxon>
        <taxon>Basidiomycota</taxon>
        <taxon>Agaricomycotina</taxon>
        <taxon>Agaricomycetes</taxon>
        <taxon>Cantharellales</taxon>
        <taxon>Ceratobasidiaceae</taxon>
        <taxon>Rhizoctonia</taxon>
    </lineage>
</organism>
<dbReference type="EMBL" id="AZST01000798">
    <property type="protein sequence ID" value="KEP47245.1"/>
    <property type="molecule type" value="Genomic_DNA"/>
</dbReference>
<dbReference type="OrthoDB" id="3270319at2759"/>
<feature type="region of interest" description="Disordered" evidence="4">
    <location>
        <begin position="1450"/>
        <end position="1631"/>
    </location>
</feature>
<evidence type="ECO:0000256" key="4">
    <source>
        <dbReference type="SAM" id="MobiDB-lite"/>
    </source>
</evidence>
<dbReference type="PROSITE" id="PS51194">
    <property type="entry name" value="HELICASE_CTER"/>
    <property type="match status" value="1"/>
</dbReference>
<feature type="domain" description="Helicase C-terminal" evidence="5">
    <location>
        <begin position="902"/>
        <end position="1066"/>
    </location>
</feature>
<dbReference type="InterPro" id="IPR038718">
    <property type="entry name" value="SNF2-like_sf"/>
</dbReference>
<dbReference type="InterPro" id="IPR001650">
    <property type="entry name" value="Helicase_C-like"/>
</dbReference>
<dbReference type="InterPro" id="IPR027417">
    <property type="entry name" value="P-loop_NTPase"/>
</dbReference>
<dbReference type="InterPro" id="IPR049730">
    <property type="entry name" value="SNF2/RAD54-like_C"/>
</dbReference>
<dbReference type="SMART" id="SM00490">
    <property type="entry name" value="HELICc"/>
    <property type="match status" value="1"/>
</dbReference>
<dbReference type="SUPFAM" id="SSF52540">
    <property type="entry name" value="P-loop containing nucleoside triphosphate hydrolases"/>
    <property type="match status" value="2"/>
</dbReference>
<evidence type="ECO:0000259" key="5">
    <source>
        <dbReference type="PROSITE" id="PS51194"/>
    </source>
</evidence>
<sequence length="1631" mass="181747">MPHVRLVYATLLARFEGGLTVDPSTPWDFFPFNSEVFCKNAGLESTTVGLSRPPVGKVGSYVKRPSRRVWARKAKAAEKYMEFLSNEYNAMYGGSNPAKKFSVEAFSKLMYTAPGNDSWRWLVAQTFARPGGLHETIKRLMVECNCDETAGYRSARIDMMYRKRDAFKESDIQHSHFSSFDNVWVTARERFAMALVGHPTTGYSAPPWTWGMLRAFCSRTYETDSRNLVKTLSDLGNFETQLLDIMKEMRANPTKTGLIKAGKLCGQVHRAHRAMGLTEQALEEARARTELDALMDSLGRSKDELGRMRRTPAKHQNAHLVSTEDLDAAWMAYQSAIWDPRMNTMADVERERATTLMDVEEELTPEMLEKLNQYPMDMGVESWAGMNPEAFRKGFGVPESTGLPGSRLGPDGRPAMTMMDHQLAGVAEMVVRCFTEADGDTTARPSLLADAVGLGKTAQIIGVIQTLWHLKAIQDSNPHWPDEPDDVKAKWPPYLHGRKSYMGLGRIPPLPILLVLPPTLMGQWRGEFAAWLADDACHILQYRSADLDYRGFSGENGPFKRAMKLAGEHQERTVLLVEGSGLCLEGRYLLTDQGQAASAEPSQGHEPDVAQSIFGQEFLLGVVDEGHQYRNVGQNFFTLLTILERCRQRIISTATPVTTHPRNQLNLLRLLRVKAFTGPPGIAMSAKVEKLFKEGNKEWEDELEQELLDNFIHSLRSNDVLENPEADVDSSQLLARKLSDSQMLDKSKYKKFWVTRKGLFLLRHLSRGIIIRRDSRSKDSKGESLLGLLPKLDITSFLKLYGPTLVAVDKEAERLGSIRSDSKLIEGFFTRLKQILVHHRLDTADKKTDVKGFFKDKSSYEADLSAKIDRVLRICRHHLGTENTHAPPLYWNVDGEEIPGPPLDEAAQPDNAKKRKIVIYCHLSNSWNLLDQVLKLYDIRTTKINGKMSLNKRNAAIKDFNSEDGPDVMLLSDVGATGLNLQRGSIMIFVDHPWSDADVQQIVGRVLRRGQLQQVIVYRLVAPGTPDEYLIGYAESKKLMLELLIDILQITGLSEEEILLRLTNEEDDEEPTTYKRKSRAQGRVARNLIDDEAEEAGSSDTPDDDDNANSGRRTQVSQQQIRSIAPPVSAPEHSVHDSDVLPSDIEPNVPKRGGKPHPDFPELGPRPKARTAHLRWWNERIKIKEHRRELETFRESRRKEVRARRQADEAARARPTEEQQRLLDNLDAHQREGSEEPVRDKSSKEQHLKKPETEYVRQNPSTGTPAKRKPRPRPVPPPTSTASGASGKRAPIDFFSLARPSSSALPESEPEPISSAPPTTSRKSGKRSLAEILSLARSTSSVLPESEPEPTSSASAKTQEPQSDKGKGKGKGIESDEESDEQTTEVPETEYEQSEPMEDVEQDLPELTPIQTTFIGLLNSDDPRVRLSLDQAQEQLTAIGQAFPQYILEQLRGRESSAGPIAGPSRPAPPPAPPAPSPPSPPSRPSRPSPPAPPAGLSRVRSPPTPVLPMFPAKRQRQGTSSQITRSTSGEDMQPSGVDDEGASSQGGGLSPEWDHDSDDVPNEQLPREMLDLTLDMDDIPPPNQQAGQKRARLISSSPGDPASSSRQHTGESSQPASSSFPNPPTQVQDR</sequence>
<dbReference type="PANTHER" id="PTHR10799">
    <property type="entry name" value="SNF2/RAD54 HELICASE FAMILY"/>
    <property type="match status" value="1"/>
</dbReference>
<reference evidence="6 7" key="1">
    <citation type="submission" date="2013-12" db="EMBL/GenBank/DDBJ databases">
        <authorList>
            <person name="Cubeta M."/>
            <person name="Pakala S."/>
            <person name="Fedorova N."/>
            <person name="Thomas E."/>
            <person name="Dean R."/>
            <person name="Jabaji S."/>
            <person name="Neate S."/>
            <person name="Toda T."/>
            <person name="Tavantzis S."/>
            <person name="Vilgalys R."/>
            <person name="Bharathan N."/>
            <person name="Pakala S."/>
            <person name="Losada L.S."/>
            <person name="Zafar N."/>
            <person name="Nierman W."/>
        </authorList>
    </citation>
    <scope>NUCLEOTIDE SEQUENCE [LARGE SCALE GENOMIC DNA]</scope>
    <source>
        <strain evidence="6 7">123E</strain>
    </source>
</reference>
<feature type="compositionally biased region" description="Low complexity" evidence="4">
    <location>
        <begin position="1338"/>
        <end position="1356"/>
    </location>
</feature>
<feature type="compositionally biased region" description="Polar residues" evidence="4">
    <location>
        <begin position="1518"/>
        <end position="1531"/>
    </location>
</feature>
<keyword evidence="3" id="KW-0067">ATP-binding</keyword>
<dbReference type="InterPro" id="IPR014001">
    <property type="entry name" value="Helicase_ATP-bd"/>
</dbReference>
<feature type="region of interest" description="Disordered" evidence="4">
    <location>
        <begin position="1185"/>
        <end position="1408"/>
    </location>
</feature>
<keyword evidence="7" id="KW-1185">Reference proteome</keyword>
<evidence type="ECO:0000313" key="7">
    <source>
        <dbReference type="Proteomes" id="UP000027456"/>
    </source>
</evidence>
<name>A0A074RPL0_9AGAM</name>
<feature type="compositionally biased region" description="Basic and acidic residues" evidence="4">
    <location>
        <begin position="1185"/>
        <end position="1255"/>
    </location>
</feature>
<dbReference type="GO" id="GO:0005524">
    <property type="term" value="F:ATP binding"/>
    <property type="evidence" value="ECO:0007669"/>
    <property type="project" value="InterPro"/>
</dbReference>
<dbReference type="Gene3D" id="3.40.50.300">
    <property type="entry name" value="P-loop containing nucleotide triphosphate hydrolases"/>
    <property type="match status" value="1"/>
</dbReference>
<dbReference type="Pfam" id="PF00176">
    <property type="entry name" value="SNF2-rel_dom"/>
    <property type="match status" value="1"/>
</dbReference>
<feature type="compositionally biased region" description="Pro residues" evidence="4">
    <location>
        <begin position="1466"/>
        <end position="1494"/>
    </location>
</feature>
<dbReference type="InterPro" id="IPR000330">
    <property type="entry name" value="SNF2_N"/>
</dbReference>
<feature type="region of interest" description="Disordered" evidence="4">
    <location>
        <begin position="1064"/>
        <end position="1167"/>
    </location>
</feature>
<feature type="compositionally biased region" description="Polar residues" evidence="4">
    <location>
        <begin position="1607"/>
        <end position="1631"/>
    </location>
</feature>
<feature type="compositionally biased region" description="Acidic residues" evidence="4">
    <location>
        <begin position="1090"/>
        <end position="1107"/>
    </location>
</feature>
<protein>
    <submittedName>
        <fullName evidence="6">SNF2 family amino-terminal protein</fullName>
    </submittedName>
</protein>
<feature type="compositionally biased region" description="Polar residues" evidence="4">
    <location>
        <begin position="1108"/>
        <end position="1122"/>
    </location>
</feature>
<evidence type="ECO:0000256" key="2">
    <source>
        <dbReference type="ARBA" id="ARBA00022801"/>
    </source>
</evidence>
<evidence type="ECO:0000256" key="1">
    <source>
        <dbReference type="ARBA" id="ARBA00022741"/>
    </source>
</evidence>
<dbReference type="Pfam" id="PF00271">
    <property type="entry name" value="Helicase_C"/>
    <property type="match status" value="1"/>
</dbReference>
<dbReference type="CDD" id="cd18793">
    <property type="entry name" value="SF2_C_SNF"/>
    <property type="match status" value="1"/>
</dbReference>
<feature type="compositionally biased region" description="Basic and acidic residues" evidence="4">
    <location>
        <begin position="1362"/>
        <end position="1374"/>
    </location>
</feature>
<dbReference type="SMART" id="SM00487">
    <property type="entry name" value="DEXDc"/>
    <property type="match status" value="1"/>
</dbReference>
<keyword evidence="1" id="KW-0547">Nucleotide-binding</keyword>